<dbReference type="AlphaFoldDB" id="A0A3N4I9V2"/>
<reference evidence="2 3" key="1">
    <citation type="journal article" date="2018" name="Nat. Ecol. Evol.">
        <title>Pezizomycetes genomes reveal the molecular basis of ectomycorrhizal truffle lifestyle.</title>
        <authorList>
            <person name="Murat C."/>
            <person name="Payen T."/>
            <person name="Noel B."/>
            <person name="Kuo A."/>
            <person name="Morin E."/>
            <person name="Chen J."/>
            <person name="Kohler A."/>
            <person name="Krizsan K."/>
            <person name="Balestrini R."/>
            <person name="Da Silva C."/>
            <person name="Montanini B."/>
            <person name="Hainaut M."/>
            <person name="Levati E."/>
            <person name="Barry K.W."/>
            <person name="Belfiori B."/>
            <person name="Cichocki N."/>
            <person name="Clum A."/>
            <person name="Dockter R.B."/>
            <person name="Fauchery L."/>
            <person name="Guy J."/>
            <person name="Iotti M."/>
            <person name="Le Tacon F."/>
            <person name="Lindquist E.A."/>
            <person name="Lipzen A."/>
            <person name="Malagnac F."/>
            <person name="Mello A."/>
            <person name="Molinier V."/>
            <person name="Miyauchi S."/>
            <person name="Poulain J."/>
            <person name="Riccioni C."/>
            <person name="Rubini A."/>
            <person name="Sitrit Y."/>
            <person name="Splivallo R."/>
            <person name="Traeger S."/>
            <person name="Wang M."/>
            <person name="Zifcakova L."/>
            <person name="Wipf D."/>
            <person name="Zambonelli A."/>
            <person name="Paolocci F."/>
            <person name="Nowrousian M."/>
            <person name="Ottonello S."/>
            <person name="Baldrian P."/>
            <person name="Spatafora J.W."/>
            <person name="Henrissat B."/>
            <person name="Nagy L.G."/>
            <person name="Aury J.M."/>
            <person name="Wincker P."/>
            <person name="Grigoriev I.V."/>
            <person name="Bonfante P."/>
            <person name="Martin F.M."/>
        </authorList>
    </citation>
    <scope>NUCLEOTIDE SEQUENCE [LARGE SCALE GENOMIC DNA]</scope>
    <source>
        <strain evidence="2 3">RN42</strain>
    </source>
</reference>
<proteinExistence type="predicted"/>
<protein>
    <submittedName>
        <fullName evidence="2">Uncharacterized protein</fullName>
    </submittedName>
</protein>
<evidence type="ECO:0000313" key="2">
    <source>
        <dbReference type="EMBL" id="RPA82865.1"/>
    </source>
</evidence>
<feature type="region of interest" description="Disordered" evidence="1">
    <location>
        <begin position="1"/>
        <end position="86"/>
    </location>
</feature>
<feature type="compositionally biased region" description="Acidic residues" evidence="1">
    <location>
        <begin position="42"/>
        <end position="62"/>
    </location>
</feature>
<accession>A0A3N4I9V2</accession>
<gene>
    <name evidence="2" type="ORF">BJ508DRAFT_413796</name>
</gene>
<keyword evidence="3" id="KW-1185">Reference proteome</keyword>
<feature type="compositionally biased region" description="Basic and acidic residues" evidence="1">
    <location>
        <begin position="1"/>
        <end position="12"/>
    </location>
</feature>
<dbReference type="EMBL" id="ML119668">
    <property type="protein sequence ID" value="RPA82865.1"/>
    <property type="molecule type" value="Genomic_DNA"/>
</dbReference>
<evidence type="ECO:0000256" key="1">
    <source>
        <dbReference type="SAM" id="MobiDB-lite"/>
    </source>
</evidence>
<name>A0A3N4I9V2_ASCIM</name>
<evidence type="ECO:0000313" key="3">
    <source>
        <dbReference type="Proteomes" id="UP000275078"/>
    </source>
</evidence>
<organism evidence="2 3">
    <name type="scientific">Ascobolus immersus RN42</name>
    <dbReference type="NCBI Taxonomy" id="1160509"/>
    <lineage>
        <taxon>Eukaryota</taxon>
        <taxon>Fungi</taxon>
        <taxon>Dikarya</taxon>
        <taxon>Ascomycota</taxon>
        <taxon>Pezizomycotina</taxon>
        <taxon>Pezizomycetes</taxon>
        <taxon>Pezizales</taxon>
        <taxon>Ascobolaceae</taxon>
        <taxon>Ascobolus</taxon>
    </lineage>
</organism>
<sequence length="86" mass="9687">MARDFFSERSIAHDSQGSAADTEPIDDVGAGEQTQDSNNNDENVEQGENNEEEVRGEEDEESNMEKITFSQFFPPETGREEEPETE</sequence>
<dbReference type="Proteomes" id="UP000275078">
    <property type="component" value="Unassembled WGS sequence"/>
</dbReference>